<organism evidence="6 7">
    <name type="scientific">Algoriphagus aquaeductus</name>
    <dbReference type="NCBI Taxonomy" id="475299"/>
    <lineage>
        <taxon>Bacteria</taxon>
        <taxon>Pseudomonadati</taxon>
        <taxon>Bacteroidota</taxon>
        <taxon>Cytophagia</taxon>
        <taxon>Cytophagales</taxon>
        <taxon>Cyclobacteriaceae</taxon>
        <taxon>Algoriphagus</taxon>
    </lineage>
</organism>
<keyword evidence="5" id="KW-0753">Steroid metabolism</keyword>
<proteinExistence type="inferred from homology"/>
<gene>
    <name evidence="6" type="ORF">CLV31_102161</name>
</gene>
<keyword evidence="2" id="KW-0560">Oxidoreductase</keyword>
<accession>A0A326RWP5</accession>
<evidence type="ECO:0000256" key="2">
    <source>
        <dbReference type="ARBA" id="ARBA00023002"/>
    </source>
</evidence>
<dbReference type="Pfam" id="PF13561">
    <property type="entry name" value="adh_short_C2"/>
    <property type="match status" value="1"/>
</dbReference>
<dbReference type="EMBL" id="QKTX01000002">
    <property type="protein sequence ID" value="PZV86265.1"/>
    <property type="molecule type" value="Genomic_DNA"/>
</dbReference>
<reference evidence="6 7" key="1">
    <citation type="submission" date="2018-06" db="EMBL/GenBank/DDBJ databases">
        <title>Genomic Encyclopedia of Archaeal and Bacterial Type Strains, Phase II (KMG-II): from individual species to whole genera.</title>
        <authorList>
            <person name="Goeker M."/>
        </authorList>
    </citation>
    <scope>NUCLEOTIDE SEQUENCE [LARGE SCALE GENOMIC DNA]</scope>
    <source>
        <strain evidence="6 7">T4</strain>
    </source>
</reference>
<dbReference type="NCBIfam" id="NF005559">
    <property type="entry name" value="PRK07231.1"/>
    <property type="match status" value="1"/>
</dbReference>
<keyword evidence="3" id="KW-0520">NAD</keyword>
<dbReference type="InterPro" id="IPR036291">
    <property type="entry name" value="NAD(P)-bd_dom_sf"/>
</dbReference>
<dbReference type="FunFam" id="3.40.50.720:FF:000084">
    <property type="entry name" value="Short-chain dehydrogenase reductase"/>
    <property type="match status" value="1"/>
</dbReference>
<sequence length="265" mass="28630">MRRLENKIALITGAARGIGEGIARIFHREGARVILSDIRDEQGKALAKELGEMACYTHLDVKHEGEWQLVYEKLLLEFGGLDILVNNAGITGFMETKGPFDAENPDMESFEEVMRVNLNGTVLGCKYAIPLMKRKGKGTIINISSRSGIVGIPGAAAYAASKAAVRNHTKSVALLCAEKGYNIRCNSIHPAAIMTPIWDAMLGEGEIREKIIKDIESGIPLGHFGNAEDVAYAALYLASDESRYVTGIELNVDGGILAGSEAKPE</sequence>
<dbReference type="PRINTS" id="PR00081">
    <property type="entry name" value="GDHRDH"/>
</dbReference>
<evidence type="ECO:0000256" key="4">
    <source>
        <dbReference type="ARBA" id="ARBA00023098"/>
    </source>
</evidence>
<comment type="caution">
    <text evidence="6">The sequence shown here is derived from an EMBL/GenBank/DDBJ whole genome shotgun (WGS) entry which is preliminary data.</text>
</comment>
<dbReference type="AlphaFoldDB" id="A0A326RWP5"/>
<dbReference type="InterPro" id="IPR002347">
    <property type="entry name" value="SDR_fam"/>
</dbReference>
<evidence type="ECO:0000256" key="1">
    <source>
        <dbReference type="ARBA" id="ARBA00006484"/>
    </source>
</evidence>
<dbReference type="GO" id="GO:0008202">
    <property type="term" value="P:steroid metabolic process"/>
    <property type="evidence" value="ECO:0007669"/>
    <property type="project" value="UniProtKB-KW"/>
</dbReference>
<dbReference type="PRINTS" id="PR00080">
    <property type="entry name" value="SDRFAMILY"/>
</dbReference>
<protein>
    <submittedName>
        <fullName evidence="6">NAD(P)-dependent dehydrogenase (Short-subunit alcohol dehydrogenase family)</fullName>
    </submittedName>
</protein>
<evidence type="ECO:0000313" key="7">
    <source>
        <dbReference type="Proteomes" id="UP000248917"/>
    </source>
</evidence>
<dbReference type="OrthoDB" id="9788235at2"/>
<dbReference type="PANTHER" id="PTHR43180:SF28">
    <property type="entry name" value="NAD(P)-BINDING ROSSMANN-FOLD SUPERFAMILY PROTEIN"/>
    <property type="match status" value="1"/>
</dbReference>
<dbReference type="RefSeq" id="WP_111391420.1">
    <property type="nucleotide sequence ID" value="NZ_QKTX01000002.1"/>
</dbReference>
<evidence type="ECO:0000256" key="3">
    <source>
        <dbReference type="ARBA" id="ARBA00023027"/>
    </source>
</evidence>
<name>A0A326RWP5_9BACT</name>
<evidence type="ECO:0000313" key="6">
    <source>
        <dbReference type="EMBL" id="PZV86265.1"/>
    </source>
</evidence>
<comment type="similarity">
    <text evidence="1">Belongs to the short-chain dehydrogenases/reductases (SDR) family.</text>
</comment>
<dbReference type="SUPFAM" id="SSF51735">
    <property type="entry name" value="NAD(P)-binding Rossmann-fold domains"/>
    <property type="match status" value="1"/>
</dbReference>
<dbReference type="Gene3D" id="3.40.50.720">
    <property type="entry name" value="NAD(P)-binding Rossmann-like Domain"/>
    <property type="match status" value="1"/>
</dbReference>
<keyword evidence="7" id="KW-1185">Reference proteome</keyword>
<dbReference type="GO" id="GO:0016491">
    <property type="term" value="F:oxidoreductase activity"/>
    <property type="evidence" value="ECO:0007669"/>
    <property type="project" value="UniProtKB-KW"/>
</dbReference>
<dbReference type="PANTHER" id="PTHR43180">
    <property type="entry name" value="3-OXOACYL-(ACYL-CARRIER-PROTEIN) REDUCTASE (AFU_ORTHOLOGUE AFUA_6G11210)"/>
    <property type="match status" value="1"/>
</dbReference>
<keyword evidence="4" id="KW-0443">Lipid metabolism</keyword>
<evidence type="ECO:0000256" key="5">
    <source>
        <dbReference type="ARBA" id="ARBA00023221"/>
    </source>
</evidence>
<dbReference type="Proteomes" id="UP000248917">
    <property type="component" value="Unassembled WGS sequence"/>
</dbReference>